<accession>A0A8T0FXX8</accession>
<protein>
    <submittedName>
        <fullName evidence="4">Peptidase inhibitor 16 like protein</fullName>
    </submittedName>
</protein>
<dbReference type="SMART" id="SM00198">
    <property type="entry name" value="SCP"/>
    <property type="match status" value="1"/>
</dbReference>
<dbReference type="Proteomes" id="UP000807504">
    <property type="component" value="Unassembled WGS sequence"/>
</dbReference>
<dbReference type="InterPro" id="IPR014044">
    <property type="entry name" value="CAP_dom"/>
</dbReference>
<dbReference type="CDD" id="cd05380">
    <property type="entry name" value="CAP_euk"/>
    <property type="match status" value="1"/>
</dbReference>
<name>A0A8T0FXX8_ARGBR</name>
<dbReference type="InterPro" id="IPR001283">
    <property type="entry name" value="CRISP-related"/>
</dbReference>
<evidence type="ECO:0000313" key="5">
    <source>
        <dbReference type="Proteomes" id="UP000807504"/>
    </source>
</evidence>
<dbReference type="Pfam" id="PF00188">
    <property type="entry name" value="CAP"/>
    <property type="match status" value="1"/>
</dbReference>
<feature type="region of interest" description="Disordered" evidence="1">
    <location>
        <begin position="112"/>
        <end position="175"/>
    </location>
</feature>
<feature type="chain" id="PRO_5035874136" evidence="2">
    <location>
        <begin position="22"/>
        <end position="560"/>
    </location>
</feature>
<dbReference type="OMA" id="NDYHDYP"/>
<dbReference type="GO" id="GO:0005576">
    <property type="term" value="C:extracellular region"/>
    <property type="evidence" value="ECO:0007669"/>
    <property type="project" value="InterPro"/>
</dbReference>
<dbReference type="PANTHER" id="PTHR10334">
    <property type="entry name" value="CYSTEINE-RICH SECRETORY PROTEIN-RELATED"/>
    <property type="match status" value="1"/>
</dbReference>
<dbReference type="InterPro" id="IPR035940">
    <property type="entry name" value="CAP_sf"/>
</dbReference>
<evidence type="ECO:0000256" key="2">
    <source>
        <dbReference type="SAM" id="SignalP"/>
    </source>
</evidence>
<feature type="domain" description="SCP" evidence="3">
    <location>
        <begin position="228"/>
        <end position="365"/>
    </location>
</feature>
<gene>
    <name evidence="4" type="ORF">HNY73_000381</name>
</gene>
<dbReference type="PRINTS" id="PR00837">
    <property type="entry name" value="V5TPXLIKE"/>
</dbReference>
<organism evidence="4 5">
    <name type="scientific">Argiope bruennichi</name>
    <name type="common">Wasp spider</name>
    <name type="synonym">Aranea bruennichi</name>
    <dbReference type="NCBI Taxonomy" id="94029"/>
    <lineage>
        <taxon>Eukaryota</taxon>
        <taxon>Metazoa</taxon>
        <taxon>Ecdysozoa</taxon>
        <taxon>Arthropoda</taxon>
        <taxon>Chelicerata</taxon>
        <taxon>Arachnida</taxon>
        <taxon>Araneae</taxon>
        <taxon>Araneomorphae</taxon>
        <taxon>Entelegynae</taxon>
        <taxon>Araneoidea</taxon>
        <taxon>Araneidae</taxon>
        <taxon>Argiope</taxon>
    </lineage>
</organism>
<proteinExistence type="predicted"/>
<evidence type="ECO:0000313" key="4">
    <source>
        <dbReference type="EMBL" id="KAF8795937.1"/>
    </source>
</evidence>
<dbReference type="InterPro" id="IPR018244">
    <property type="entry name" value="Allrgn_V5/Tpx1_CS"/>
</dbReference>
<keyword evidence="5" id="KW-1185">Reference proteome</keyword>
<dbReference type="SUPFAM" id="SSF55797">
    <property type="entry name" value="PR-1-like"/>
    <property type="match status" value="1"/>
</dbReference>
<dbReference type="Gene3D" id="3.40.33.10">
    <property type="entry name" value="CAP"/>
    <property type="match status" value="1"/>
</dbReference>
<dbReference type="AlphaFoldDB" id="A0A8T0FXX8"/>
<dbReference type="EMBL" id="JABXBU010000001">
    <property type="protein sequence ID" value="KAF8795937.1"/>
    <property type="molecule type" value="Genomic_DNA"/>
</dbReference>
<reference evidence="4" key="1">
    <citation type="journal article" date="2020" name="bioRxiv">
        <title>Chromosome-level reference genome of the European wasp spider Argiope bruennichi: a resource for studies on range expansion and evolutionary adaptation.</title>
        <authorList>
            <person name="Sheffer M.M."/>
            <person name="Hoppe A."/>
            <person name="Krehenwinkel H."/>
            <person name="Uhl G."/>
            <person name="Kuss A.W."/>
            <person name="Jensen L."/>
            <person name="Jensen C."/>
            <person name="Gillespie R.G."/>
            <person name="Hoff K.J."/>
            <person name="Prost S."/>
        </authorList>
    </citation>
    <scope>NUCLEOTIDE SEQUENCE</scope>
</reference>
<evidence type="ECO:0000259" key="3">
    <source>
        <dbReference type="SMART" id="SM00198"/>
    </source>
</evidence>
<dbReference type="InterPro" id="IPR002413">
    <property type="entry name" value="V5_allergen-like"/>
</dbReference>
<evidence type="ECO:0000256" key="1">
    <source>
        <dbReference type="SAM" id="MobiDB-lite"/>
    </source>
</evidence>
<keyword evidence="2" id="KW-0732">Signal</keyword>
<sequence length="560" mass="63859">MEKYCTITILVWLGLPLFCRSLIFLESDESLNIDSNDRISAILQNRDYPSPSYISTGDYDSIKTRSLNTEEKYSGKEDEIILTGFGHNNDYHDYPLSSQISTNSHELIKRRSLNTEENSDGKESETISSDFEDNNDYHDYPSSSHISANSHESLNTNEKSSGKDDEMILPGFENNNDYHDYPLENLIAGDGHEMVESDPVVEDIPEDIELVYQMNKKRHVPDRGFTEETRKMMLDLHNVYRGNVTPPAGNMNFLVWDESLEELAQLWADNCVFAHGRPPNTSYYFDGKVKPYGQNLYLGTDPSGYKGLWMWYEEYMHYELRNQTCKPNEQCGHYVQMAWAESKRLGCGIKLCGMRYLIVCHYYPGALKDVQMYHVGRPCSLCDEEEGALCKNKLCVSHELCKENPKFCESATCNLKCQNCGRLNKTSCHCTCADGWDSPDCSKPCADNHERCGRKPGFPHKASCSIQNYAVAKKYCRKMCDTCVSVTNDTTVNHLCCDGSLCQKGYVLDLERKPCRCTLLCPGPLCDYMDDSSSVLNYSLTFLISQILVIYFINHTRHSL</sequence>
<feature type="signal peptide" evidence="2">
    <location>
        <begin position="1"/>
        <end position="21"/>
    </location>
</feature>
<comment type="caution">
    <text evidence="4">The sequence shown here is derived from an EMBL/GenBank/DDBJ whole genome shotgun (WGS) entry which is preliminary data.</text>
</comment>
<dbReference type="PROSITE" id="PS01009">
    <property type="entry name" value="CRISP_1"/>
    <property type="match status" value="1"/>
</dbReference>
<reference evidence="4" key="2">
    <citation type="submission" date="2020-06" db="EMBL/GenBank/DDBJ databases">
        <authorList>
            <person name="Sheffer M."/>
        </authorList>
    </citation>
    <scope>NUCLEOTIDE SEQUENCE</scope>
</reference>
<dbReference type="OrthoDB" id="6427256at2759"/>
<dbReference type="PRINTS" id="PR00838">
    <property type="entry name" value="V5ALLERGEN"/>
</dbReference>
<feature type="compositionally biased region" description="Low complexity" evidence="1">
    <location>
        <begin position="142"/>
        <end position="153"/>
    </location>
</feature>